<comment type="similarity">
    <text evidence="2">Belongs to the cytochrome P450 family.</text>
</comment>
<evidence type="ECO:0000256" key="2">
    <source>
        <dbReference type="ARBA" id="ARBA00010617"/>
    </source>
</evidence>
<evidence type="ECO:0000256" key="6">
    <source>
        <dbReference type="ARBA" id="ARBA00023004"/>
    </source>
</evidence>
<dbReference type="GO" id="GO:0016705">
    <property type="term" value="F:oxidoreductase activity, acting on paired donors, with incorporation or reduction of molecular oxygen"/>
    <property type="evidence" value="ECO:0007669"/>
    <property type="project" value="InterPro"/>
</dbReference>
<dbReference type="InterPro" id="IPR036396">
    <property type="entry name" value="Cyt_P450_sf"/>
</dbReference>
<keyword evidence="4" id="KW-0479">Metal-binding</keyword>
<dbReference type="EMBL" id="FNIL01000003">
    <property type="protein sequence ID" value="SDN76588.1"/>
    <property type="molecule type" value="Genomic_DNA"/>
</dbReference>
<dbReference type="SUPFAM" id="SSF48264">
    <property type="entry name" value="Cytochrome P450"/>
    <property type="match status" value="1"/>
</dbReference>
<evidence type="ECO:0000313" key="9">
    <source>
        <dbReference type="Proteomes" id="UP000198778"/>
    </source>
</evidence>
<keyword evidence="7" id="KW-0503">Monooxygenase</keyword>
<accession>A0A1H0E2S6</accession>
<keyword evidence="3" id="KW-0349">Heme</keyword>
<keyword evidence="6" id="KW-0408">Iron</keyword>
<evidence type="ECO:0000256" key="4">
    <source>
        <dbReference type="ARBA" id="ARBA00022723"/>
    </source>
</evidence>
<evidence type="ECO:0000256" key="5">
    <source>
        <dbReference type="ARBA" id="ARBA00023002"/>
    </source>
</evidence>
<dbReference type="AlphaFoldDB" id="A0A1H0E2S6"/>
<dbReference type="STRING" id="745820.SAMN04488053_103181"/>
<evidence type="ECO:0000256" key="1">
    <source>
        <dbReference type="ARBA" id="ARBA00001971"/>
    </source>
</evidence>
<dbReference type="OrthoDB" id="9764248at2"/>
<evidence type="ECO:0000256" key="7">
    <source>
        <dbReference type="ARBA" id="ARBA00023033"/>
    </source>
</evidence>
<dbReference type="Pfam" id="PF00067">
    <property type="entry name" value="p450"/>
    <property type="match status" value="1"/>
</dbReference>
<sequence length="436" mass="50332">MKVKTPIPKTKGFDKTKALIQEGFHFLPSHREELQSDIFKTRIAGQKTICMAGEEAAEVFYDNDKFKRKGAIPKPLRMTLTGEGAIHGMDGEAHKQRKRMFLSMMTPERLEDMKKFVVEELDTKSAQWESRDKVILFDEMEEILTRAACRWAGVPLSEGEVQQRTKELSAMVDSFGGTPQQYKDGRKARKSQEKWLADYIKQIRKGKVEVPAYTPAYIVAHHVEANGKKLDTKTAAVSLNNAFRPLLAAVHFITFGAMAIHQNPEIEEKLRKDKNNYSQWFTQEVRRYFPFAPAMGAKVKNDFHWHGQDFKKNTLVILDLFGTNRHPDSWEKADEFIPERFKDWKESPFAFVPFGGGDHHIGHRCAGEWMTVMVMRAVFQYLTNKITYRVPEQNLEYDLRRMPTMPKSGFVMTEVKKVESSEDIEEDMSAQPVIRN</sequence>
<evidence type="ECO:0000256" key="3">
    <source>
        <dbReference type="ARBA" id="ARBA00022617"/>
    </source>
</evidence>
<dbReference type="Proteomes" id="UP000198778">
    <property type="component" value="Unassembled WGS sequence"/>
</dbReference>
<dbReference type="PANTHER" id="PTHR24286">
    <property type="entry name" value="CYTOCHROME P450 26"/>
    <property type="match status" value="1"/>
</dbReference>
<keyword evidence="5" id="KW-0560">Oxidoreductase</keyword>
<comment type="cofactor">
    <cofactor evidence="1">
        <name>heme</name>
        <dbReference type="ChEBI" id="CHEBI:30413"/>
    </cofactor>
</comment>
<gene>
    <name evidence="8" type="ORF">SAMN04488053_103181</name>
</gene>
<keyword evidence="9" id="KW-1185">Reference proteome</keyword>
<dbReference type="CDD" id="cd11067">
    <property type="entry name" value="CYP152"/>
    <property type="match status" value="1"/>
</dbReference>
<protein>
    <submittedName>
        <fullName evidence="8">Fatty-acid peroxygenase</fullName>
    </submittedName>
</protein>
<dbReference type="GO" id="GO:0005506">
    <property type="term" value="F:iron ion binding"/>
    <property type="evidence" value="ECO:0007669"/>
    <property type="project" value="InterPro"/>
</dbReference>
<dbReference type="PANTHER" id="PTHR24286:SF24">
    <property type="entry name" value="LANOSTEROL 14-ALPHA DEMETHYLASE"/>
    <property type="match status" value="1"/>
</dbReference>
<dbReference type="Gene3D" id="1.10.630.10">
    <property type="entry name" value="Cytochrome P450"/>
    <property type="match status" value="1"/>
</dbReference>
<organism evidence="8 9">
    <name type="scientific">Alkalicoccus daliensis</name>
    <dbReference type="NCBI Taxonomy" id="745820"/>
    <lineage>
        <taxon>Bacteria</taxon>
        <taxon>Bacillati</taxon>
        <taxon>Bacillota</taxon>
        <taxon>Bacilli</taxon>
        <taxon>Bacillales</taxon>
        <taxon>Bacillaceae</taxon>
        <taxon>Alkalicoccus</taxon>
    </lineage>
</organism>
<proteinExistence type="inferred from homology"/>
<dbReference type="InterPro" id="IPR001128">
    <property type="entry name" value="Cyt_P450"/>
</dbReference>
<evidence type="ECO:0000313" key="8">
    <source>
        <dbReference type="EMBL" id="SDN76588.1"/>
    </source>
</evidence>
<dbReference type="GO" id="GO:0020037">
    <property type="term" value="F:heme binding"/>
    <property type="evidence" value="ECO:0007669"/>
    <property type="project" value="InterPro"/>
</dbReference>
<name>A0A1H0E2S6_9BACI</name>
<reference evidence="9" key="1">
    <citation type="submission" date="2016-10" db="EMBL/GenBank/DDBJ databases">
        <authorList>
            <person name="Varghese N."/>
            <person name="Submissions S."/>
        </authorList>
    </citation>
    <scope>NUCLEOTIDE SEQUENCE [LARGE SCALE GENOMIC DNA]</scope>
    <source>
        <strain evidence="9">CGMCC 1.10369</strain>
    </source>
</reference>
<dbReference type="GO" id="GO:0016125">
    <property type="term" value="P:sterol metabolic process"/>
    <property type="evidence" value="ECO:0007669"/>
    <property type="project" value="TreeGrafter"/>
</dbReference>
<dbReference type="GO" id="GO:0004497">
    <property type="term" value="F:monooxygenase activity"/>
    <property type="evidence" value="ECO:0007669"/>
    <property type="project" value="UniProtKB-KW"/>
</dbReference>
<dbReference type="RefSeq" id="WP_090842153.1">
    <property type="nucleotide sequence ID" value="NZ_FNIL01000003.1"/>
</dbReference>